<accession>A0ABR2IE31</accession>
<proteinExistence type="predicted"/>
<organism evidence="2 3">
    <name type="scientific">Tritrichomonas musculus</name>
    <dbReference type="NCBI Taxonomy" id="1915356"/>
    <lineage>
        <taxon>Eukaryota</taxon>
        <taxon>Metamonada</taxon>
        <taxon>Parabasalia</taxon>
        <taxon>Tritrichomonadida</taxon>
        <taxon>Tritrichomonadidae</taxon>
        <taxon>Tritrichomonas</taxon>
    </lineage>
</organism>
<feature type="coiled-coil region" evidence="1">
    <location>
        <begin position="455"/>
        <end position="552"/>
    </location>
</feature>
<evidence type="ECO:0000313" key="3">
    <source>
        <dbReference type="Proteomes" id="UP001470230"/>
    </source>
</evidence>
<gene>
    <name evidence="2" type="ORF">M9Y10_012080</name>
</gene>
<reference evidence="2 3" key="1">
    <citation type="submission" date="2024-04" db="EMBL/GenBank/DDBJ databases">
        <title>Tritrichomonas musculus Genome.</title>
        <authorList>
            <person name="Alves-Ferreira E."/>
            <person name="Grigg M."/>
            <person name="Lorenzi H."/>
            <person name="Galac M."/>
        </authorList>
    </citation>
    <scope>NUCLEOTIDE SEQUENCE [LARGE SCALE GENOMIC DNA]</scope>
    <source>
        <strain evidence="2 3">EAF2021</strain>
    </source>
</reference>
<sequence>MDLLSNESLPHFVSSVFQTRKKNFSHSLKKILLQISKDQLIQKLALDEASSYFISNRIEEIANTIFTDDREKYIESLLQIIEKLEKNQKKVNYSLNYEIESKLANSILMAKQKSRISQIESEMFKKMGGILINQDSNEIKPFDPAQPETYHIFAAVDITSFSLKMKFIQTDLKTIKETTTILFDKAKSYMNQIRTKACDATKNYYQIKKKLEMENSQLSEKLKEINDSFESTTLPMLNQQVSDIKKKYHEKNAQRKSYIIQIQGELEELQTQRSNLLDENQKLKELLTTLTAKNSENEKLIENLQNQTQQDKQNIIDKSSLIENLQNELALLKNNHQQLADSHENLKKDFERISAELTLSEENNKYMTIELNQLKDQLPKEKEANFAAITQISDLKDENQSLKKELDAKSVIIATFSKQNNDLSTKLSAIDHSFTIYKEKNETNQNIFIQNQNKIEKQNQKINEFQKLLSESSLKLEKYKNRIKMQKEEIQNMMLKMSDYEKQLSLKNNDMKINKDTIVGMEVAIYKLKSKIALLKEEKSNLQKQVNSSESNSSKSIVLHQISINDENFSKNGIEITKEENKNQSNLLQINADLRMQINQLLKKNLDLEGLLKKTQNNESMARKIEKLQNLNEQQSLIINTIQNISPDLDLNSYPQMLTRLIKAKEFSTIVLKTLTENDYETAILKITEIKTDSVTMNRIRCIFKDMNDQDIVETLKSFRQLGTHSNLSYSKKSNSSSKSIKYSSEVDHISSLINSSISSIGKKVISNT</sequence>
<protein>
    <submittedName>
        <fullName evidence="2">Uncharacterized protein</fullName>
    </submittedName>
</protein>
<dbReference type="Proteomes" id="UP001470230">
    <property type="component" value="Unassembled WGS sequence"/>
</dbReference>
<evidence type="ECO:0000313" key="2">
    <source>
        <dbReference type="EMBL" id="KAK8860415.1"/>
    </source>
</evidence>
<keyword evidence="3" id="KW-1185">Reference proteome</keyword>
<comment type="caution">
    <text evidence="2">The sequence shown here is derived from an EMBL/GenBank/DDBJ whole genome shotgun (WGS) entry which is preliminary data.</text>
</comment>
<feature type="coiled-coil region" evidence="1">
    <location>
        <begin position="591"/>
        <end position="634"/>
    </location>
</feature>
<keyword evidence="1" id="KW-0175">Coiled coil</keyword>
<name>A0ABR2IE31_9EUKA</name>
<feature type="coiled-coil region" evidence="1">
    <location>
        <begin position="259"/>
        <end position="412"/>
    </location>
</feature>
<evidence type="ECO:0000256" key="1">
    <source>
        <dbReference type="SAM" id="Coils"/>
    </source>
</evidence>
<dbReference type="EMBL" id="JAPFFF010000018">
    <property type="protein sequence ID" value="KAK8860415.1"/>
    <property type="molecule type" value="Genomic_DNA"/>
</dbReference>